<dbReference type="GO" id="GO:0003723">
    <property type="term" value="F:RNA binding"/>
    <property type="evidence" value="ECO:0007669"/>
    <property type="project" value="TreeGrafter"/>
</dbReference>
<organism evidence="7 8">
    <name type="scientific">Lottia gigantea</name>
    <name type="common">Giant owl limpet</name>
    <dbReference type="NCBI Taxonomy" id="225164"/>
    <lineage>
        <taxon>Eukaryota</taxon>
        <taxon>Metazoa</taxon>
        <taxon>Spiralia</taxon>
        <taxon>Lophotrochozoa</taxon>
        <taxon>Mollusca</taxon>
        <taxon>Gastropoda</taxon>
        <taxon>Patellogastropoda</taxon>
        <taxon>Lottioidea</taxon>
        <taxon>Lottiidae</taxon>
        <taxon>Lottia</taxon>
    </lineage>
</organism>
<comment type="subcellular location">
    <subcellularLocation>
        <location evidence="1">Nucleus</location>
    </subcellularLocation>
</comment>
<dbReference type="Proteomes" id="UP000030746">
    <property type="component" value="Unassembled WGS sequence"/>
</dbReference>
<dbReference type="PROSITE" id="PS50174">
    <property type="entry name" value="G_PATCH"/>
    <property type="match status" value="1"/>
</dbReference>
<dbReference type="STRING" id="225164.V3ZET6"/>
<evidence type="ECO:0000313" key="8">
    <source>
        <dbReference type="Proteomes" id="UP000030746"/>
    </source>
</evidence>
<evidence type="ECO:0000256" key="3">
    <source>
        <dbReference type="ARBA" id="ARBA00023187"/>
    </source>
</evidence>
<reference evidence="7 8" key="1">
    <citation type="journal article" date="2013" name="Nature">
        <title>Insights into bilaterian evolution from three spiralian genomes.</title>
        <authorList>
            <person name="Simakov O."/>
            <person name="Marletaz F."/>
            <person name="Cho S.J."/>
            <person name="Edsinger-Gonzales E."/>
            <person name="Havlak P."/>
            <person name="Hellsten U."/>
            <person name="Kuo D.H."/>
            <person name="Larsson T."/>
            <person name="Lv J."/>
            <person name="Arendt D."/>
            <person name="Savage R."/>
            <person name="Osoegawa K."/>
            <person name="de Jong P."/>
            <person name="Grimwood J."/>
            <person name="Chapman J.A."/>
            <person name="Shapiro H."/>
            <person name="Aerts A."/>
            <person name="Otillar R.P."/>
            <person name="Terry A.Y."/>
            <person name="Boore J.L."/>
            <person name="Grigoriev I.V."/>
            <person name="Lindberg D.R."/>
            <person name="Seaver E.C."/>
            <person name="Weisblat D.A."/>
            <person name="Putnam N.H."/>
            <person name="Rokhsar D.S."/>
        </authorList>
    </citation>
    <scope>NUCLEOTIDE SEQUENCE [LARGE SCALE GENOMIC DNA]</scope>
</reference>
<dbReference type="GeneID" id="20232440"/>
<dbReference type="InterPro" id="IPR040169">
    <property type="entry name" value="SUGP1/2"/>
</dbReference>
<gene>
    <name evidence="7" type="ORF">LOTGIDRAFT_125037</name>
</gene>
<dbReference type="CTD" id="20232440"/>
<dbReference type="GO" id="GO:0008380">
    <property type="term" value="P:RNA splicing"/>
    <property type="evidence" value="ECO:0007669"/>
    <property type="project" value="UniProtKB-KW"/>
</dbReference>
<evidence type="ECO:0000256" key="4">
    <source>
        <dbReference type="ARBA" id="ARBA00023242"/>
    </source>
</evidence>
<accession>V3ZET6</accession>
<dbReference type="PANTHER" id="PTHR23340">
    <property type="entry name" value="ARGININE/SERINE RICH SPLICING FACTOR SF4/14"/>
    <property type="match status" value="1"/>
</dbReference>
<dbReference type="PANTHER" id="PTHR23340:SF0">
    <property type="entry name" value="SURP AND G-PATCH DOMAIN-CONTAINING PROTEIN 1 ISOFORM X1"/>
    <property type="match status" value="1"/>
</dbReference>
<sequence>MSELPGIKVKPQYEYDSDEDTEGGTWEHKKRMTEMNATREWADQLTDSNRGKHFIGDFLPPQELEKFMETYKALKEGRTPDYSDYKEFKITCENIGYKMLQKLGWQEGEGLGPEAQGITQPVNKGNTSVDNMGFGVEKESNLNQGDDEFDAYRKRMMLAYKFRPNPLNNPRRPYY</sequence>
<dbReference type="OrthoDB" id="4822at2759"/>
<dbReference type="KEGG" id="lgi:LOTGIDRAFT_125037"/>
<dbReference type="Pfam" id="PF01585">
    <property type="entry name" value="G-patch"/>
    <property type="match status" value="1"/>
</dbReference>
<dbReference type="SMART" id="SM00443">
    <property type="entry name" value="G_patch"/>
    <property type="match status" value="1"/>
</dbReference>
<evidence type="ECO:0000313" key="7">
    <source>
        <dbReference type="EMBL" id="ESO89663.1"/>
    </source>
</evidence>
<evidence type="ECO:0000256" key="5">
    <source>
        <dbReference type="SAM" id="MobiDB-lite"/>
    </source>
</evidence>
<name>V3ZET6_LOTGI</name>
<keyword evidence="2" id="KW-0507">mRNA processing</keyword>
<evidence type="ECO:0000256" key="2">
    <source>
        <dbReference type="ARBA" id="ARBA00022664"/>
    </source>
</evidence>
<evidence type="ECO:0000256" key="1">
    <source>
        <dbReference type="ARBA" id="ARBA00004123"/>
    </source>
</evidence>
<dbReference type="GO" id="GO:0005654">
    <property type="term" value="C:nucleoplasm"/>
    <property type="evidence" value="ECO:0007669"/>
    <property type="project" value="TreeGrafter"/>
</dbReference>
<dbReference type="OMA" id="FEMEATR"/>
<evidence type="ECO:0000259" key="6">
    <source>
        <dbReference type="PROSITE" id="PS50174"/>
    </source>
</evidence>
<protein>
    <recommendedName>
        <fullName evidence="6">G-patch domain-containing protein</fullName>
    </recommendedName>
</protein>
<proteinExistence type="predicted"/>
<keyword evidence="8" id="KW-1185">Reference proteome</keyword>
<feature type="domain" description="G-patch" evidence="6">
    <location>
        <begin position="92"/>
        <end position="139"/>
    </location>
</feature>
<keyword evidence="3" id="KW-0508">mRNA splicing</keyword>
<dbReference type="GO" id="GO:0006397">
    <property type="term" value="P:mRNA processing"/>
    <property type="evidence" value="ECO:0007669"/>
    <property type="project" value="UniProtKB-KW"/>
</dbReference>
<feature type="region of interest" description="Disordered" evidence="5">
    <location>
        <begin position="1"/>
        <end position="29"/>
    </location>
</feature>
<dbReference type="EMBL" id="KB202567">
    <property type="protein sequence ID" value="ESO89663.1"/>
    <property type="molecule type" value="Genomic_DNA"/>
</dbReference>
<dbReference type="InterPro" id="IPR000467">
    <property type="entry name" value="G_patch_dom"/>
</dbReference>
<dbReference type="AlphaFoldDB" id="V3ZET6"/>
<dbReference type="RefSeq" id="XP_009059715.1">
    <property type="nucleotide sequence ID" value="XM_009061467.1"/>
</dbReference>
<dbReference type="HOGENOM" id="CLU_065937_0_0_1"/>
<keyword evidence="4" id="KW-0539">Nucleus</keyword>